<reference evidence="2" key="1">
    <citation type="submission" date="2014-03" db="EMBL/GenBank/DDBJ databases">
        <authorList>
            <person name="Aksoy S."/>
            <person name="Warren W."/>
            <person name="Wilson R.K."/>
        </authorList>
    </citation>
    <scope>NUCLEOTIDE SEQUENCE [LARGE SCALE GENOMIC DNA]</scope>
    <source>
        <strain evidence="2">IAEA</strain>
    </source>
</reference>
<organism evidence="1 2">
    <name type="scientific">Glossina pallidipes</name>
    <name type="common">Tsetse fly</name>
    <dbReference type="NCBI Taxonomy" id="7398"/>
    <lineage>
        <taxon>Eukaryota</taxon>
        <taxon>Metazoa</taxon>
        <taxon>Ecdysozoa</taxon>
        <taxon>Arthropoda</taxon>
        <taxon>Hexapoda</taxon>
        <taxon>Insecta</taxon>
        <taxon>Pterygota</taxon>
        <taxon>Neoptera</taxon>
        <taxon>Endopterygota</taxon>
        <taxon>Diptera</taxon>
        <taxon>Brachycera</taxon>
        <taxon>Muscomorpha</taxon>
        <taxon>Hippoboscoidea</taxon>
        <taxon>Glossinidae</taxon>
        <taxon>Glossina</taxon>
    </lineage>
</organism>
<evidence type="ECO:0000313" key="2">
    <source>
        <dbReference type="Proteomes" id="UP000092445"/>
    </source>
</evidence>
<dbReference type="Proteomes" id="UP000092445">
    <property type="component" value="Unassembled WGS sequence"/>
</dbReference>
<name>A0A1B0A0S0_GLOPL</name>
<dbReference type="AlphaFoldDB" id="A0A1B0A0S0"/>
<accession>A0A1B0A0S0</accession>
<proteinExistence type="predicted"/>
<protein>
    <submittedName>
        <fullName evidence="1">Uncharacterized protein</fullName>
    </submittedName>
</protein>
<keyword evidence="2" id="KW-1185">Reference proteome</keyword>
<sequence>MLPTNTTDCVQPLSAEGRLMKYPINYTNILTERKEKPKTDAVNLNYSHVRDCLHILDRLAGNFDRHSGGACITGAPTMPAGCEPTPVPTATTLACTAATNTVAIRSHIKQRTPPRSKLSKALASKSEISMHCLFSEMRNSSSSESILKSLKKPNQASSCNSLHIPSSISSSSSSFSSSADDTSLASSCNVCNLLFKLRNEVVTVDGLVFPRSYGDAFSQNYRTAINAAAKKKVLNKLKVNVQKIIL</sequence>
<dbReference type="EnsemblMetazoa" id="GPAI030922-RA">
    <property type="protein sequence ID" value="GPAI030922-PA"/>
    <property type="gene ID" value="GPAI030922"/>
</dbReference>
<dbReference type="VEuPathDB" id="VectorBase:GPAI030922"/>
<reference evidence="1" key="2">
    <citation type="submission" date="2020-05" db="UniProtKB">
        <authorList>
            <consortium name="EnsemblMetazoa"/>
        </authorList>
    </citation>
    <scope>IDENTIFICATION</scope>
    <source>
        <strain evidence="1">IAEA</strain>
    </source>
</reference>
<evidence type="ECO:0000313" key="1">
    <source>
        <dbReference type="EnsemblMetazoa" id="GPAI030922-PA"/>
    </source>
</evidence>